<evidence type="ECO:0000256" key="3">
    <source>
        <dbReference type="ARBA" id="ARBA00023015"/>
    </source>
</evidence>
<dbReference type="OrthoDB" id="10006572at2759"/>
<dbReference type="SMART" id="SM00426">
    <property type="entry name" value="TEA"/>
    <property type="match status" value="1"/>
</dbReference>
<protein>
    <recommendedName>
        <fullName evidence="8">TEA domain-containing protein</fullName>
    </recommendedName>
</protein>
<evidence type="ECO:0000259" key="8">
    <source>
        <dbReference type="PROSITE" id="PS51088"/>
    </source>
</evidence>
<comment type="similarity">
    <text evidence="2">Belongs to the TEC1 family.</text>
</comment>
<comment type="subcellular location">
    <subcellularLocation>
        <location evidence="1">Nucleus</location>
    </subcellularLocation>
</comment>
<dbReference type="InterPro" id="IPR038096">
    <property type="entry name" value="TEA/ATTS_sf"/>
</dbReference>
<dbReference type="PROSITE" id="PS51088">
    <property type="entry name" value="TEA_2"/>
    <property type="match status" value="1"/>
</dbReference>
<dbReference type="Pfam" id="PF01285">
    <property type="entry name" value="TEA"/>
    <property type="match status" value="1"/>
</dbReference>
<dbReference type="EMBL" id="KV454290">
    <property type="protein sequence ID" value="ODQ75868.1"/>
    <property type="molecule type" value="Genomic_DNA"/>
</dbReference>
<evidence type="ECO:0000256" key="1">
    <source>
        <dbReference type="ARBA" id="ARBA00004123"/>
    </source>
</evidence>
<feature type="domain" description="TEA" evidence="8">
    <location>
        <begin position="201"/>
        <end position="275"/>
    </location>
</feature>
<feature type="compositionally biased region" description="Polar residues" evidence="7">
    <location>
        <begin position="1"/>
        <end position="11"/>
    </location>
</feature>
<keyword evidence="5" id="KW-0539">Nucleus</keyword>
<reference evidence="9 10" key="1">
    <citation type="journal article" date="2016" name="Proc. Natl. Acad. Sci. U.S.A.">
        <title>Comparative genomics of biotechnologically important yeasts.</title>
        <authorList>
            <person name="Riley R."/>
            <person name="Haridas S."/>
            <person name="Wolfe K.H."/>
            <person name="Lopes M.R."/>
            <person name="Hittinger C.T."/>
            <person name="Goeker M."/>
            <person name="Salamov A.A."/>
            <person name="Wisecaver J.H."/>
            <person name="Long T.M."/>
            <person name="Calvey C.H."/>
            <person name="Aerts A.L."/>
            <person name="Barry K.W."/>
            <person name="Choi C."/>
            <person name="Clum A."/>
            <person name="Coughlan A.Y."/>
            <person name="Deshpande S."/>
            <person name="Douglass A.P."/>
            <person name="Hanson S.J."/>
            <person name="Klenk H.-P."/>
            <person name="LaButti K.M."/>
            <person name="Lapidus A."/>
            <person name="Lindquist E.A."/>
            <person name="Lipzen A.M."/>
            <person name="Meier-Kolthoff J.P."/>
            <person name="Ohm R.A."/>
            <person name="Otillar R.P."/>
            <person name="Pangilinan J.L."/>
            <person name="Peng Y."/>
            <person name="Rokas A."/>
            <person name="Rosa C.A."/>
            <person name="Scheuner C."/>
            <person name="Sibirny A.A."/>
            <person name="Slot J.C."/>
            <person name="Stielow J.B."/>
            <person name="Sun H."/>
            <person name="Kurtzman C.P."/>
            <person name="Blackwell M."/>
            <person name="Grigoriev I.V."/>
            <person name="Jeffries T.W."/>
        </authorList>
    </citation>
    <scope>NUCLEOTIDE SEQUENCE [LARGE SCALE GENOMIC DNA]</scope>
    <source>
        <strain evidence="9 10">NRRL Y-11557</strain>
    </source>
</reference>
<proteinExistence type="inferred from homology"/>
<evidence type="ECO:0000313" key="10">
    <source>
        <dbReference type="Proteomes" id="UP000094385"/>
    </source>
</evidence>
<accession>A0A1E3QE42</accession>
<name>A0A1E3QE42_LIPST</name>
<feature type="compositionally biased region" description="Low complexity" evidence="7">
    <location>
        <begin position="18"/>
        <end position="34"/>
    </location>
</feature>
<keyword evidence="10" id="KW-1185">Reference proteome</keyword>
<dbReference type="InterPro" id="IPR000818">
    <property type="entry name" value="TEA/ATTS_dom"/>
</dbReference>
<dbReference type="PRINTS" id="PR00065">
    <property type="entry name" value="TEADOMAIN"/>
</dbReference>
<dbReference type="STRING" id="675824.A0A1E3QE42"/>
<dbReference type="GO" id="GO:0005634">
    <property type="term" value="C:nucleus"/>
    <property type="evidence" value="ECO:0007669"/>
    <property type="project" value="UniProtKB-SubCell"/>
</dbReference>
<dbReference type="GO" id="GO:0005667">
    <property type="term" value="C:transcription regulator complex"/>
    <property type="evidence" value="ECO:0007669"/>
    <property type="project" value="TreeGrafter"/>
</dbReference>
<dbReference type="PANTHER" id="PTHR11834">
    <property type="entry name" value="TRANSCRIPTIONAL ENHANCER FACTOR TEF RELATED"/>
    <property type="match status" value="1"/>
</dbReference>
<feature type="region of interest" description="Disordered" evidence="7">
    <location>
        <begin position="1"/>
        <end position="63"/>
    </location>
</feature>
<dbReference type="Gene3D" id="6.10.20.40">
    <property type="entry name" value="TEA/ATTS domain"/>
    <property type="match status" value="1"/>
</dbReference>
<feature type="region of interest" description="Disordered" evidence="7">
    <location>
        <begin position="111"/>
        <end position="131"/>
    </location>
</feature>
<evidence type="ECO:0000256" key="7">
    <source>
        <dbReference type="SAM" id="MobiDB-lite"/>
    </source>
</evidence>
<evidence type="ECO:0000313" key="9">
    <source>
        <dbReference type="EMBL" id="ODQ75868.1"/>
    </source>
</evidence>
<evidence type="ECO:0000256" key="2">
    <source>
        <dbReference type="ARBA" id="ARBA00008421"/>
    </source>
</evidence>
<evidence type="ECO:0000256" key="6">
    <source>
        <dbReference type="PROSITE-ProRule" id="PRU00505"/>
    </source>
</evidence>
<evidence type="ECO:0000256" key="5">
    <source>
        <dbReference type="ARBA" id="ARBA00023242"/>
    </source>
</evidence>
<dbReference type="InterPro" id="IPR050937">
    <property type="entry name" value="TEC1_TEAD_TF"/>
</dbReference>
<sequence>MPNSPIKTPSSMRIGPNATTSPASATSSFAETPSVAPVGLLPSVFNLTPPTTLPRRRSSNGYAFHPAKRVRTLEESITDEEEGESDFKASRTVTSATPTRAALTLATPNTTNLLSPVSKRPRLGRSFSTNSPSVSFHRDDVFHSMSAVEPTSTEMVHTLSAPVVPSSNSQQPSQPSMATSQSLTELPAYMAYLARQRREHGDDGNSIWSPDVEEAFMEAIQKIPKVGRRKITVNGRPCGRNELISDFILRKTGKVRTRKQVSSHIQVLKHLLKEDSEFMNLVSDTPSKSTSQRNIPFMFTSPTTTQESQAPSGFALPKHLSASPVNLRQQLGAITPASHHGIPQVLDAAKLSPSEAPFRDPTMADQLRHISPTPRLELPARLDESPSQSLLFDVSFIQPFLSPPSSQEPNASLAVPQTMMYMNPRFVAQQPHPRSHQQGVRSYITDVPQNLGVWIECDPIESPENSHATSLYSSNELGIWTHDL</sequence>
<keyword evidence="3" id="KW-0805">Transcription regulation</keyword>
<dbReference type="AlphaFoldDB" id="A0A1E3QE42"/>
<dbReference type="Proteomes" id="UP000094385">
    <property type="component" value="Unassembled WGS sequence"/>
</dbReference>
<keyword evidence="4" id="KW-0804">Transcription</keyword>
<dbReference type="PANTHER" id="PTHR11834:SF0">
    <property type="entry name" value="PROTEIN SCALLOPED"/>
    <property type="match status" value="1"/>
</dbReference>
<organism evidence="9 10">
    <name type="scientific">Lipomyces starkeyi NRRL Y-11557</name>
    <dbReference type="NCBI Taxonomy" id="675824"/>
    <lineage>
        <taxon>Eukaryota</taxon>
        <taxon>Fungi</taxon>
        <taxon>Dikarya</taxon>
        <taxon>Ascomycota</taxon>
        <taxon>Saccharomycotina</taxon>
        <taxon>Lipomycetes</taxon>
        <taxon>Lipomycetales</taxon>
        <taxon>Lipomycetaceae</taxon>
        <taxon>Lipomyces</taxon>
    </lineage>
</organism>
<gene>
    <name evidence="9" type="ORF">LIPSTDRAFT_220874</name>
</gene>
<dbReference type="GO" id="GO:0000981">
    <property type="term" value="F:DNA-binding transcription factor activity, RNA polymerase II-specific"/>
    <property type="evidence" value="ECO:0007669"/>
    <property type="project" value="TreeGrafter"/>
</dbReference>
<evidence type="ECO:0000256" key="4">
    <source>
        <dbReference type="ARBA" id="ARBA00023163"/>
    </source>
</evidence>
<feature type="DNA-binding region" description="TEA" evidence="6">
    <location>
        <begin position="201"/>
        <end position="275"/>
    </location>
</feature>
<dbReference type="GO" id="GO:0000978">
    <property type="term" value="F:RNA polymerase II cis-regulatory region sequence-specific DNA binding"/>
    <property type="evidence" value="ECO:0007669"/>
    <property type="project" value="TreeGrafter"/>
</dbReference>